<accession>A0A8J8NER5</accession>
<dbReference type="GO" id="GO:0005634">
    <property type="term" value="C:nucleus"/>
    <property type="evidence" value="ECO:0007669"/>
    <property type="project" value="TreeGrafter"/>
</dbReference>
<dbReference type="PANTHER" id="PTHR12280:SF20">
    <property type="entry name" value="4'-PHOSPHOPANTETHEINE PHOSPHATASE"/>
    <property type="match status" value="1"/>
</dbReference>
<evidence type="ECO:0000256" key="2">
    <source>
        <dbReference type="ARBA" id="ARBA00022840"/>
    </source>
</evidence>
<sequence>MGPSAHQVGAGSTGVKKEGVMRSYFMVDYSFYSKEHGGTFHFLQFNIMRTQEFMQSLEFEALLDFLDKQYSIQRHEVSDFLEQLEMRKNILDFKKSEHLFEHAMRRSFEGMPILSTGGYNDRFLTFVSHVFQTQVVKCRGDFLHFVVKALDYLNKHTNDCFFITHGNFSDKITDRGKLTDGGINKVKQHFFSLKDELYPYLIVNVRSGSSFVRVDGPDKFERVCGSSIGSSFFWGILRLLNYYNDPTEAVYAAAKGDSTRIDMSVGDIYGGSYEGLGLADNYIASSFGKLKDIQGPEEFKEVQKEDVARSLLTMTAVNLLIFSNVVAKLHGLKRVVWIGMHIDILEYMKMSEEAFKLLTGGQSVLMFPTYHSFLGSLGLLLQHGKL</sequence>
<comment type="caution">
    <text evidence="4">The sequence shown here is derived from an EMBL/GenBank/DDBJ whole genome shotgun (WGS) entry which is preliminary data.</text>
</comment>
<dbReference type="GO" id="GO:0004594">
    <property type="term" value="F:pantothenate kinase activity"/>
    <property type="evidence" value="ECO:0007669"/>
    <property type="project" value="TreeGrafter"/>
</dbReference>
<dbReference type="PANTHER" id="PTHR12280">
    <property type="entry name" value="PANTOTHENATE KINASE"/>
    <property type="match status" value="1"/>
</dbReference>
<keyword evidence="1" id="KW-0547">Nucleotide-binding</keyword>
<dbReference type="Proteomes" id="UP000785679">
    <property type="component" value="Unassembled WGS sequence"/>
</dbReference>
<dbReference type="EMBL" id="RRYP01020169">
    <property type="protein sequence ID" value="TNV73015.1"/>
    <property type="molecule type" value="Genomic_DNA"/>
</dbReference>
<dbReference type="GO" id="GO:0015937">
    <property type="term" value="P:coenzyme A biosynthetic process"/>
    <property type="evidence" value="ECO:0007669"/>
    <property type="project" value="UniProtKB-KW"/>
</dbReference>
<evidence type="ECO:0000256" key="1">
    <source>
        <dbReference type="ARBA" id="ARBA00022741"/>
    </source>
</evidence>
<dbReference type="GO" id="GO:0005829">
    <property type="term" value="C:cytosol"/>
    <property type="evidence" value="ECO:0007669"/>
    <property type="project" value="TreeGrafter"/>
</dbReference>
<keyword evidence="3" id="KW-0173">Coenzyme A biosynthesis</keyword>
<keyword evidence="5" id="KW-1185">Reference proteome</keyword>
<dbReference type="SUPFAM" id="SSF53067">
    <property type="entry name" value="Actin-like ATPase domain"/>
    <property type="match status" value="1"/>
</dbReference>
<dbReference type="InterPro" id="IPR043129">
    <property type="entry name" value="ATPase_NBD"/>
</dbReference>
<dbReference type="InterPro" id="IPR004567">
    <property type="entry name" value="Type_II_PanK"/>
</dbReference>
<proteinExistence type="predicted"/>
<dbReference type="AlphaFoldDB" id="A0A8J8NER5"/>
<dbReference type="Pfam" id="PF03630">
    <property type="entry name" value="Fumble"/>
    <property type="match status" value="1"/>
</dbReference>
<dbReference type="OrthoDB" id="296742at2759"/>
<evidence type="ECO:0000313" key="5">
    <source>
        <dbReference type="Proteomes" id="UP000785679"/>
    </source>
</evidence>
<name>A0A8J8NER5_HALGN</name>
<evidence type="ECO:0008006" key="6">
    <source>
        <dbReference type="Google" id="ProtNLM"/>
    </source>
</evidence>
<protein>
    <recommendedName>
        <fullName evidence="6">Pantothenate kinase</fullName>
    </recommendedName>
</protein>
<reference evidence="4" key="1">
    <citation type="submission" date="2019-06" db="EMBL/GenBank/DDBJ databases">
        <authorList>
            <person name="Zheng W."/>
        </authorList>
    </citation>
    <scope>NUCLEOTIDE SEQUENCE</scope>
    <source>
        <strain evidence="4">QDHG01</strain>
    </source>
</reference>
<dbReference type="GO" id="GO:0005524">
    <property type="term" value="F:ATP binding"/>
    <property type="evidence" value="ECO:0007669"/>
    <property type="project" value="UniProtKB-KW"/>
</dbReference>
<evidence type="ECO:0000313" key="4">
    <source>
        <dbReference type="EMBL" id="TNV73015.1"/>
    </source>
</evidence>
<gene>
    <name evidence="4" type="ORF">FGO68_gene14351</name>
</gene>
<keyword evidence="2" id="KW-0067">ATP-binding</keyword>
<dbReference type="Gene3D" id="3.30.420.40">
    <property type="match status" value="1"/>
</dbReference>
<organism evidence="4 5">
    <name type="scientific">Halteria grandinella</name>
    <dbReference type="NCBI Taxonomy" id="5974"/>
    <lineage>
        <taxon>Eukaryota</taxon>
        <taxon>Sar</taxon>
        <taxon>Alveolata</taxon>
        <taxon>Ciliophora</taxon>
        <taxon>Intramacronucleata</taxon>
        <taxon>Spirotrichea</taxon>
        <taxon>Stichotrichia</taxon>
        <taxon>Sporadotrichida</taxon>
        <taxon>Halteriidae</taxon>
        <taxon>Halteria</taxon>
    </lineage>
</organism>
<evidence type="ECO:0000256" key="3">
    <source>
        <dbReference type="ARBA" id="ARBA00022993"/>
    </source>
</evidence>